<evidence type="ECO:0000256" key="9">
    <source>
        <dbReference type="ARBA" id="ARBA00022840"/>
    </source>
</evidence>
<evidence type="ECO:0000256" key="4">
    <source>
        <dbReference type="ARBA" id="ARBA00022553"/>
    </source>
</evidence>
<gene>
    <name evidence="16" type="ORF">IM816_18175</name>
</gene>
<dbReference type="Proteomes" id="UP001056681">
    <property type="component" value="Chromosome"/>
</dbReference>
<dbReference type="EC" id="2.7.13.3" evidence="3"/>
<dbReference type="PROSITE" id="PS50112">
    <property type="entry name" value="PAS"/>
    <property type="match status" value="1"/>
</dbReference>
<reference evidence="16" key="1">
    <citation type="submission" date="2020-10" db="EMBL/GenBank/DDBJ databases">
        <title>Whole-genome sequence of Luteibacter sp. EIF3.</title>
        <authorList>
            <person name="Friedrich I."/>
            <person name="Hertel R."/>
            <person name="Daniel R."/>
        </authorList>
    </citation>
    <scope>NUCLEOTIDE SEQUENCE</scope>
    <source>
        <strain evidence="16">EIF3</strain>
    </source>
</reference>
<evidence type="ECO:0000256" key="1">
    <source>
        <dbReference type="ARBA" id="ARBA00000085"/>
    </source>
</evidence>
<dbReference type="InterPro" id="IPR005467">
    <property type="entry name" value="His_kinase_dom"/>
</dbReference>
<evidence type="ECO:0000259" key="14">
    <source>
        <dbReference type="PROSITE" id="PS50109"/>
    </source>
</evidence>
<keyword evidence="10 13" id="KW-1133">Transmembrane helix</keyword>
<dbReference type="InterPro" id="IPR003661">
    <property type="entry name" value="HisK_dim/P_dom"/>
</dbReference>
<evidence type="ECO:0000313" key="16">
    <source>
        <dbReference type="EMBL" id="URL58482.1"/>
    </source>
</evidence>
<protein>
    <recommendedName>
        <fullName evidence="3">histidine kinase</fullName>
        <ecNumber evidence="3">2.7.13.3</ecNumber>
    </recommendedName>
</protein>
<accession>A0ABY4T309</accession>
<keyword evidence="11" id="KW-0902">Two-component regulatory system</keyword>
<comment type="subcellular location">
    <subcellularLocation>
        <location evidence="2">Membrane</location>
        <topology evidence="2">Multi-pass membrane protein</topology>
    </subcellularLocation>
</comment>
<dbReference type="InterPro" id="IPR013656">
    <property type="entry name" value="PAS_4"/>
</dbReference>
<evidence type="ECO:0000256" key="7">
    <source>
        <dbReference type="ARBA" id="ARBA00022741"/>
    </source>
</evidence>
<dbReference type="Gene3D" id="3.30.450.20">
    <property type="entry name" value="PAS domain"/>
    <property type="match status" value="1"/>
</dbReference>
<keyword evidence="9" id="KW-0067">ATP-binding</keyword>
<feature type="domain" description="PAS" evidence="15">
    <location>
        <begin position="101"/>
        <end position="166"/>
    </location>
</feature>
<dbReference type="InterPro" id="IPR050351">
    <property type="entry name" value="BphY/WalK/GraS-like"/>
</dbReference>
<dbReference type="RefSeq" id="WP_250339189.1">
    <property type="nucleotide sequence ID" value="NZ_CP063231.1"/>
</dbReference>
<dbReference type="InterPro" id="IPR003594">
    <property type="entry name" value="HATPase_dom"/>
</dbReference>
<proteinExistence type="predicted"/>
<dbReference type="SUPFAM" id="SSF47384">
    <property type="entry name" value="Homodimeric domain of signal transducing histidine kinase"/>
    <property type="match status" value="1"/>
</dbReference>
<dbReference type="PROSITE" id="PS50109">
    <property type="entry name" value="HIS_KIN"/>
    <property type="match status" value="1"/>
</dbReference>
<sequence length="421" mass="46233">MLLPTLLASAILITVPRLHWLPRLSIFLVGLIVTLMVAWWIGRRVLDTLSTVSDLLGALREGDFGMRGRVELGYRPLQALVADVNLLSDTLRDGRRKRTEALRFLGKTLTALSDPVFVVDTEERLTLINPAARQLIGAERQAVLGQGLASLGLTEVLATPDHAVFQGRFPGGEGRWLLRHVTWHSNGREHRLIMLRDLSAMLGDEERRAWQRLIRVLSHELNNSLTPIASLAGSLAVVLNGDGADTLDELRVGLDVIERRAHALARFIAGYGTLARLPPPRPAPFRLDLLLVKLVLLERRVPVEVVDGGPLVIYADEDQLAQAFINLLRNAAEAALPIGGSVRLRWYRDGRRVCVFIEDEGIGLPEPDALFVPLFTTKPQGSGIGLSLTRMIVQAHAGSVDLAPRTDRHGAVATVRLPLSS</sequence>
<keyword evidence="4" id="KW-0597">Phosphoprotein</keyword>
<dbReference type="PRINTS" id="PR00344">
    <property type="entry name" value="BCTRLSENSOR"/>
</dbReference>
<dbReference type="Pfam" id="PF08448">
    <property type="entry name" value="PAS_4"/>
    <property type="match status" value="1"/>
</dbReference>
<evidence type="ECO:0000256" key="5">
    <source>
        <dbReference type="ARBA" id="ARBA00022679"/>
    </source>
</evidence>
<evidence type="ECO:0000256" key="11">
    <source>
        <dbReference type="ARBA" id="ARBA00023012"/>
    </source>
</evidence>
<evidence type="ECO:0000256" key="8">
    <source>
        <dbReference type="ARBA" id="ARBA00022777"/>
    </source>
</evidence>
<evidence type="ECO:0000313" key="17">
    <source>
        <dbReference type="Proteomes" id="UP001056681"/>
    </source>
</evidence>
<feature type="transmembrane region" description="Helical" evidence="13">
    <location>
        <begin position="20"/>
        <end position="41"/>
    </location>
</feature>
<evidence type="ECO:0000256" key="10">
    <source>
        <dbReference type="ARBA" id="ARBA00022989"/>
    </source>
</evidence>
<evidence type="ECO:0000256" key="2">
    <source>
        <dbReference type="ARBA" id="ARBA00004141"/>
    </source>
</evidence>
<keyword evidence="5" id="KW-0808">Transferase</keyword>
<keyword evidence="8" id="KW-0418">Kinase</keyword>
<feature type="domain" description="Histidine kinase" evidence="14">
    <location>
        <begin position="216"/>
        <end position="421"/>
    </location>
</feature>
<organism evidence="16 17">
    <name type="scientific">Luteibacter flocculans</name>
    <dbReference type="NCBI Taxonomy" id="2780091"/>
    <lineage>
        <taxon>Bacteria</taxon>
        <taxon>Pseudomonadati</taxon>
        <taxon>Pseudomonadota</taxon>
        <taxon>Gammaproteobacteria</taxon>
        <taxon>Lysobacterales</taxon>
        <taxon>Rhodanobacteraceae</taxon>
        <taxon>Luteibacter</taxon>
    </lineage>
</organism>
<dbReference type="Pfam" id="PF02518">
    <property type="entry name" value="HATPase_c"/>
    <property type="match status" value="1"/>
</dbReference>
<dbReference type="InterPro" id="IPR004358">
    <property type="entry name" value="Sig_transdc_His_kin-like_C"/>
</dbReference>
<dbReference type="SMART" id="SM00387">
    <property type="entry name" value="HATPase_c"/>
    <property type="match status" value="1"/>
</dbReference>
<dbReference type="SMART" id="SM00091">
    <property type="entry name" value="PAS"/>
    <property type="match status" value="1"/>
</dbReference>
<dbReference type="InterPro" id="IPR036890">
    <property type="entry name" value="HATPase_C_sf"/>
</dbReference>
<dbReference type="Gene3D" id="3.30.565.10">
    <property type="entry name" value="Histidine kinase-like ATPase, C-terminal domain"/>
    <property type="match status" value="1"/>
</dbReference>
<dbReference type="InterPro" id="IPR036097">
    <property type="entry name" value="HisK_dim/P_sf"/>
</dbReference>
<dbReference type="SUPFAM" id="SSF55785">
    <property type="entry name" value="PYP-like sensor domain (PAS domain)"/>
    <property type="match status" value="1"/>
</dbReference>
<comment type="catalytic activity">
    <reaction evidence="1">
        <text>ATP + protein L-histidine = ADP + protein N-phospho-L-histidine.</text>
        <dbReference type="EC" id="2.7.13.3"/>
    </reaction>
</comment>
<dbReference type="InterPro" id="IPR000014">
    <property type="entry name" value="PAS"/>
</dbReference>
<dbReference type="PANTHER" id="PTHR42878:SF7">
    <property type="entry name" value="SENSOR HISTIDINE KINASE GLRK"/>
    <property type="match status" value="1"/>
</dbReference>
<evidence type="ECO:0000256" key="3">
    <source>
        <dbReference type="ARBA" id="ARBA00012438"/>
    </source>
</evidence>
<evidence type="ECO:0000259" key="15">
    <source>
        <dbReference type="PROSITE" id="PS50112"/>
    </source>
</evidence>
<dbReference type="InterPro" id="IPR035965">
    <property type="entry name" value="PAS-like_dom_sf"/>
</dbReference>
<name>A0ABY4T309_9GAMM</name>
<keyword evidence="7" id="KW-0547">Nucleotide-binding</keyword>
<evidence type="ECO:0000256" key="12">
    <source>
        <dbReference type="ARBA" id="ARBA00023136"/>
    </source>
</evidence>
<dbReference type="CDD" id="cd00082">
    <property type="entry name" value="HisKA"/>
    <property type="match status" value="1"/>
</dbReference>
<evidence type="ECO:0000256" key="13">
    <source>
        <dbReference type="SAM" id="Phobius"/>
    </source>
</evidence>
<keyword evidence="12 13" id="KW-0472">Membrane</keyword>
<evidence type="ECO:0000256" key="6">
    <source>
        <dbReference type="ARBA" id="ARBA00022692"/>
    </source>
</evidence>
<dbReference type="SUPFAM" id="SSF55874">
    <property type="entry name" value="ATPase domain of HSP90 chaperone/DNA topoisomerase II/histidine kinase"/>
    <property type="match status" value="1"/>
</dbReference>
<keyword evidence="6 13" id="KW-0812">Transmembrane</keyword>
<dbReference type="PANTHER" id="PTHR42878">
    <property type="entry name" value="TWO-COMPONENT HISTIDINE KINASE"/>
    <property type="match status" value="1"/>
</dbReference>
<dbReference type="CDD" id="cd00130">
    <property type="entry name" value="PAS"/>
    <property type="match status" value="1"/>
</dbReference>
<keyword evidence="17" id="KW-1185">Reference proteome</keyword>
<dbReference type="EMBL" id="CP063231">
    <property type="protein sequence ID" value="URL58482.1"/>
    <property type="molecule type" value="Genomic_DNA"/>
</dbReference>